<keyword evidence="1" id="KW-0378">Hydrolase</keyword>
<dbReference type="SUPFAM" id="SSF52540">
    <property type="entry name" value="P-loop containing nucleoside triphosphate hydrolases"/>
    <property type="match status" value="2"/>
</dbReference>
<dbReference type="EMBL" id="CP111028">
    <property type="protein sequence ID" value="WAR30816.1"/>
    <property type="molecule type" value="Genomic_DNA"/>
</dbReference>
<dbReference type="PANTHER" id="PTHR47642">
    <property type="entry name" value="ATP-DEPENDENT DNA HELICASE"/>
    <property type="match status" value="1"/>
</dbReference>
<comment type="cofactor">
    <cofactor evidence="1">
        <name>Mg(2+)</name>
        <dbReference type="ChEBI" id="CHEBI:18420"/>
    </cofactor>
</comment>
<keyword evidence="4" id="KW-1185">Reference proteome</keyword>
<evidence type="ECO:0000313" key="3">
    <source>
        <dbReference type="EMBL" id="WAR30816.1"/>
    </source>
</evidence>
<dbReference type="Pfam" id="PF05970">
    <property type="entry name" value="PIF1"/>
    <property type="match status" value="1"/>
</dbReference>
<accession>A0ABY7GCK3</accession>
<comment type="similarity">
    <text evidence="1">Belongs to the helicase family.</text>
</comment>
<gene>
    <name evidence="3" type="ORF">MAR_033358</name>
</gene>
<feature type="domain" description="DNA helicase Pif1-like DEAD-box helicase" evidence="2">
    <location>
        <begin position="7"/>
        <end position="103"/>
    </location>
</feature>
<dbReference type="EC" id="5.6.2.3" evidence="1"/>
<keyword evidence="1" id="KW-0227">DNA damage</keyword>
<evidence type="ECO:0000313" key="4">
    <source>
        <dbReference type="Proteomes" id="UP001164746"/>
    </source>
</evidence>
<protein>
    <recommendedName>
        <fullName evidence="1">ATP-dependent DNA helicase</fullName>
        <ecNumber evidence="1">5.6.2.3</ecNumber>
    </recommendedName>
</protein>
<proteinExistence type="inferred from homology"/>
<evidence type="ECO:0000256" key="1">
    <source>
        <dbReference type="RuleBase" id="RU363044"/>
    </source>
</evidence>
<keyword evidence="1" id="KW-0233">DNA recombination</keyword>
<dbReference type="Proteomes" id="UP001164746">
    <property type="component" value="Chromosome 17"/>
</dbReference>
<dbReference type="InterPro" id="IPR010285">
    <property type="entry name" value="DNA_helicase_pif1-like_DEAD"/>
</dbReference>
<keyword evidence="1" id="KW-0067">ATP-binding</keyword>
<organism evidence="3 4">
    <name type="scientific">Mya arenaria</name>
    <name type="common">Soft-shell clam</name>
    <dbReference type="NCBI Taxonomy" id="6604"/>
    <lineage>
        <taxon>Eukaryota</taxon>
        <taxon>Metazoa</taxon>
        <taxon>Spiralia</taxon>
        <taxon>Lophotrochozoa</taxon>
        <taxon>Mollusca</taxon>
        <taxon>Bivalvia</taxon>
        <taxon>Autobranchia</taxon>
        <taxon>Heteroconchia</taxon>
        <taxon>Euheterodonta</taxon>
        <taxon>Imparidentia</taxon>
        <taxon>Neoheterodontei</taxon>
        <taxon>Myida</taxon>
        <taxon>Myoidea</taxon>
        <taxon>Myidae</taxon>
        <taxon>Mya</taxon>
    </lineage>
</organism>
<sequence length="459" mass="53310">MMINMKIENVKQTEVVIIDEIFMLSQKKFYQIKAVCRTKHDRRKYFCGLQVILCGDFYQLPPVPDDLHNDNGSFCFESEVFKNCVTHKVNLKKVMRQEDDLLVQSVRETALGNISDEVDKFLKSLERTMPADIETVHLFSRNIDATISVSLNKLNVNGLKGCVKSLQDDSVTDLFSDINQTHDIKRHLFSKYGMTRKCVVAEREQLPLVLGYVYLLNYRKDLCYLPKAVVSEFYNTESLPCLPDFSCCSNNQYMYIKKTTEPEAEGNDSDFDLEEIDFIEQNLMPDPELLVTVLPEYVDVEKLKTLNYIENPVTDIQKKINANNPDKNIEKSVKESEVKVNLLERLVADGDTADKTLQKIERKQNVRKALTYINKKSNELLNSQVFKAQKKDHTFSEIECDEDMQMLFPELFLMDLPDIVHALKREIVHKYLMVCHKQLLKDTKDKYNVMGKKAHRQEI</sequence>
<dbReference type="PANTHER" id="PTHR47642:SF5">
    <property type="entry name" value="ATP-DEPENDENT DNA HELICASE"/>
    <property type="match status" value="1"/>
</dbReference>
<keyword evidence="1" id="KW-0347">Helicase</keyword>
<name>A0ABY7GCK3_MYAAR</name>
<evidence type="ECO:0000259" key="2">
    <source>
        <dbReference type="Pfam" id="PF05970"/>
    </source>
</evidence>
<dbReference type="Gene3D" id="3.40.50.300">
    <property type="entry name" value="P-loop containing nucleotide triphosphate hydrolases"/>
    <property type="match status" value="1"/>
</dbReference>
<keyword evidence="1" id="KW-0547">Nucleotide-binding</keyword>
<keyword evidence="1" id="KW-0234">DNA repair</keyword>
<dbReference type="InterPro" id="IPR027417">
    <property type="entry name" value="P-loop_NTPase"/>
</dbReference>
<comment type="catalytic activity">
    <reaction evidence="1">
        <text>ATP + H2O = ADP + phosphate + H(+)</text>
        <dbReference type="Rhea" id="RHEA:13065"/>
        <dbReference type="ChEBI" id="CHEBI:15377"/>
        <dbReference type="ChEBI" id="CHEBI:15378"/>
        <dbReference type="ChEBI" id="CHEBI:30616"/>
        <dbReference type="ChEBI" id="CHEBI:43474"/>
        <dbReference type="ChEBI" id="CHEBI:456216"/>
        <dbReference type="EC" id="5.6.2.3"/>
    </reaction>
</comment>
<dbReference type="InterPro" id="IPR051055">
    <property type="entry name" value="PIF1_helicase"/>
</dbReference>
<reference evidence="3" key="1">
    <citation type="submission" date="2022-11" db="EMBL/GenBank/DDBJ databases">
        <title>Centuries of genome instability and evolution in soft-shell clam transmissible cancer (bioRxiv).</title>
        <authorList>
            <person name="Hart S.F.M."/>
            <person name="Yonemitsu M.A."/>
            <person name="Giersch R.M."/>
            <person name="Beal B.F."/>
            <person name="Arriagada G."/>
            <person name="Davis B.W."/>
            <person name="Ostrander E.A."/>
            <person name="Goff S.P."/>
            <person name="Metzger M.J."/>
        </authorList>
    </citation>
    <scope>NUCLEOTIDE SEQUENCE</scope>
    <source>
        <strain evidence="3">MELC-2E11</strain>
        <tissue evidence="3">Siphon/mantle</tissue>
    </source>
</reference>